<evidence type="ECO:0000256" key="9">
    <source>
        <dbReference type="ARBA" id="ARBA00023237"/>
    </source>
</evidence>
<evidence type="ECO:0000313" key="14">
    <source>
        <dbReference type="EMBL" id="RDH44829.1"/>
    </source>
</evidence>
<dbReference type="GO" id="GO:0006811">
    <property type="term" value="P:monoatomic ion transport"/>
    <property type="evidence" value="ECO:0007669"/>
    <property type="project" value="UniProtKB-KW"/>
</dbReference>
<keyword evidence="4 10" id="KW-0812">Transmembrane</keyword>
<evidence type="ECO:0000256" key="1">
    <source>
        <dbReference type="ARBA" id="ARBA00004571"/>
    </source>
</evidence>
<feature type="domain" description="TonB-dependent receptor-like beta-barrel" evidence="12">
    <location>
        <begin position="260"/>
        <end position="635"/>
    </location>
</feature>
<keyword evidence="3 10" id="KW-1134">Transmembrane beta strand</keyword>
<dbReference type="Gene3D" id="2.40.170.20">
    <property type="entry name" value="TonB-dependent receptor, beta-barrel domain"/>
    <property type="match status" value="1"/>
</dbReference>
<keyword evidence="7 11" id="KW-0798">TonB box</keyword>
<keyword evidence="6" id="KW-0406">Ion transport</keyword>
<accession>A0A4P9VQ11</accession>
<dbReference type="InterPro" id="IPR036942">
    <property type="entry name" value="Beta-barrel_TonB_sf"/>
</dbReference>
<name>A0A4P9VQ11_9GAMM</name>
<evidence type="ECO:0000256" key="2">
    <source>
        <dbReference type="ARBA" id="ARBA00022448"/>
    </source>
</evidence>
<dbReference type="AlphaFoldDB" id="A0A4P9VQ11"/>
<dbReference type="InterPro" id="IPR039426">
    <property type="entry name" value="TonB-dep_rcpt-like"/>
</dbReference>
<feature type="domain" description="TonB-dependent receptor plug" evidence="13">
    <location>
        <begin position="97"/>
        <end position="201"/>
    </location>
</feature>
<reference evidence="14 15" key="1">
    <citation type="submission" date="2017-04" db="EMBL/GenBank/DDBJ databases">
        <title>Draft genome sequence of Zooshikella ganghwensis VG4 isolated from Red Sea sediments.</title>
        <authorList>
            <person name="Rehman Z."/>
            <person name="Alam I."/>
            <person name="Kamau A."/>
            <person name="Bajic V."/>
            <person name="Leiknes T."/>
        </authorList>
    </citation>
    <scope>NUCLEOTIDE SEQUENCE [LARGE SCALE GENOMIC DNA]</scope>
    <source>
        <strain evidence="14 15">VG4</strain>
    </source>
</reference>
<dbReference type="PANTHER" id="PTHR30069">
    <property type="entry name" value="TONB-DEPENDENT OUTER MEMBRANE RECEPTOR"/>
    <property type="match status" value="1"/>
</dbReference>
<evidence type="ECO:0000259" key="13">
    <source>
        <dbReference type="Pfam" id="PF07715"/>
    </source>
</evidence>
<evidence type="ECO:0000256" key="8">
    <source>
        <dbReference type="ARBA" id="ARBA00023136"/>
    </source>
</evidence>
<dbReference type="Pfam" id="PF07715">
    <property type="entry name" value="Plug"/>
    <property type="match status" value="1"/>
</dbReference>
<keyword evidence="2 10" id="KW-0813">Transport</keyword>
<keyword evidence="15" id="KW-1185">Reference proteome</keyword>
<evidence type="ECO:0000256" key="7">
    <source>
        <dbReference type="ARBA" id="ARBA00023077"/>
    </source>
</evidence>
<dbReference type="Pfam" id="PF00593">
    <property type="entry name" value="TonB_dep_Rec_b-barrel"/>
    <property type="match status" value="1"/>
</dbReference>
<dbReference type="EMBL" id="NDXW01000001">
    <property type="protein sequence ID" value="RDH44829.1"/>
    <property type="molecule type" value="Genomic_DNA"/>
</dbReference>
<organism evidence="14 15">
    <name type="scientific">Zooshikella ganghwensis</name>
    <dbReference type="NCBI Taxonomy" id="202772"/>
    <lineage>
        <taxon>Bacteria</taxon>
        <taxon>Pseudomonadati</taxon>
        <taxon>Pseudomonadota</taxon>
        <taxon>Gammaproteobacteria</taxon>
        <taxon>Oceanospirillales</taxon>
        <taxon>Zooshikellaceae</taxon>
        <taxon>Zooshikella</taxon>
    </lineage>
</organism>
<dbReference type="InterPro" id="IPR012910">
    <property type="entry name" value="Plug_dom"/>
</dbReference>
<dbReference type="Proteomes" id="UP000257039">
    <property type="component" value="Unassembled WGS sequence"/>
</dbReference>
<keyword evidence="14" id="KW-0675">Receptor</keyword>
<gene>
    <name evidence="14" type="ORF">B9G39_16090</name>
</gene>
<evidence type="ECO:0000256" key="3">
    <source>
        <dbReference type="ARBA" id="ARBA00022452"/>
    </source>
</evidence>
<evidence type="ECO:0000256" key="6">
    <source>
        <dbReference type="ARBA" id="ARBA00023065"/>
    </source>
</evidence>
<evidence type="ECO:0000256" key="11">
    <source>
        <dbReference type="RuleBase" id="RU003357"/>
    </source>
</evidence>
<dbReference type="Gene3D" id="2.170.130.10">
    <property type="entry name" value="TonB-dependent receptor, plug domain"/>
    <property type="match status" value="1"/>
</dbReference>
<protein>
    <submittedName>
        <fullName evidence="14">TonB-dependent receptor</fullName>
    </submittedName>
</protein>
<dbReference type="GO" id="GO:0009279">
    <property type="term" value="C:cell outer membrane"/>
    <property type="evidence" value="ECO:0007669"/>
    <property type="project" value="UniProtKB-SubCell"/>
</dbReference>
<dbReference type="SUPFAM" id="SSF56935">
    <property type="entry name" value="Porins"/>
    <property type="match status" value="1"/>
</dbReference>
<evidence type="ECO:0000256" key="5">
    <source>
        <dbReference type="ARBA" id="ARBA00022729"/>
    </source>
</evidence>
<dbReference type="PROSITE" id="PS52016">
    <property type="entry name" value="TONB_DEPENDENT_REC_3"/>
    <property type="match status" value="1"/>
</dbReference>
<dbReference type="InterPro" id="IPR037066">
    <property type="entry name" value="Plug_dom_sf"/>
</dbReference>
<evidence type="ECO:0000256" key="4">
    <source>
        <dbReference type="ARBA" id="ARBA00022692"/>
    </source>
</evidence>
<keyword evidence="8 10" id="KW-0472">Membrane</keyword>
<comment type="similarity">
    <text evidence="10 11">Belongs to the TonB-dependent receptor family.</text>
</comment>
<proteinExistence type="inferred from homology"/>
<keyword evidence="5" id="KW-0732">Signal</keyword>
<dbReference type="GO" id="GO:0015889">
    <property type="term" value="P:cobalamin transport"/>
    <property type="evidence" value="ECO:0007669"/>
    <property type="project" value="TreeGrafter"/>
</dbReference>
<sequence length="667" mass="75666">MRRASPTGTSLFLGSLTSLCQNVYTLHIIRQLLPVCPSQSHSTAVHGFEDSMNKISTLITGISFFSLYYTATTQAEDSYHLPNMVVTATKTPQVMTDSLAPVNVFTRQDIEHLQAQDIFDVLRHVPSVNITTTGGKGTVSKLFFRGSSDKQVLVLVDGIKINTATSGKASLSSIDINQVERIEVVRGPRSVLYGSEALAGVIHIFTQQYSEKPIEPSFKVGFGSHKSEQYMTGIKGKQGDAYYGLKTSYYTTEGFNRWHGDLSNENDGYRNKSFTGNIQYQLNNDSQIALQLMRQKADAEYDNAYLVDSPVYTETTLETVNTNYSHQLTQQWDIKISAGLTTDKSDDRTDHIGRNFLLESKRRAFNWQNNIQLSPVQLITFGFDYSDDHLSSTTSYDEDERENRAWFIQDQLQLGKHEILLGFRQDDNEQFGKHNTRNLAWGMPINDTFKVTASYGEAFVAPSFNDLYYPNFSNPDLNPEQSKHYELGLQADFGHTQWQMNVFKTDIDDMIIFQNSKPENSEKAQIKGVELAINTLWQGWQIDSNFTILDPVDKNTDTDGQNKEQTLPNRSRRQFSIVTHKNFGLYSLGFEWQGQSKRKNIGSDNVTLPGYATVNLVQAYALTDEVSIEWKINNLFDKDYVEDLNNNIPYETDGINTFISLTYRPNL</sequence>
<evidence type="ECO:0000259" key="12">
    <source>
        <dbReference type="Pfam" id="PF00593"/>
    </source>
</evidence>
<dbReference type="PANTHER" id="PTHR30069:SF53">
    <property type="entry name" value="COLICIN I RECEPTOR-RELATED"/>
    <property type="match status" value="1"/>
</dbReference>
<evidence type="ECO:0000313" key="15">
    <source>
        <dbReference type="Proteomes" id="UP000257039"/>
    </source>
</evidence>
<comment type="subcellular location">
    <subcellularLocation>
        <location evidence="1 10">Cell outer membrane</location>
        <topology evidence="1 10">Multi-pass membrane protein</topology>
    </subcellularLocation>
</comment>
<dbReference type="CDD" id="cd01347">
    <property type="entry name" value="ligand_gated_channel"/>
    <property type="match status" value="1"/>
</dbReference>
<keyword evidence="9 10" id="KW-0998">Cell outer membrane</keyword>
<evidence type="ECO:0000256" key="10">
    <source>
        <dbReference type="PROSITE-ProRule" id="PRU01360"/>
    </source>
</evidence>
<comment type="caution">
    <text evidence="14">The sequence shown here is derived from an EMBL/GenBank/DDBJ whole genome shotgun (WGS) entry which is preliminary data.</text>
</comment>
<dbReference type="InterPro" id="IPR000531">
    <property type="entry name" value="Beta-barrel_TonB"/>
</dbReference>